<accession>A0A9X3YI95</accession>
<dbReference type="SMART" id="SM00897">
    <property type="entry name" value="FIST"/>
    <property type="match status" value="1"/>
</dbReference>
<proteinExistence type="predicted"/>
<dbReference type="Pfam" id="PF08495">
    <property type="entry name" value="FIST"/>
    <property type="match status" value="1"/>
</dbReference>
<dbReference type="RefSeq" id="WP_263545249.1">
    <property type="nucleotide sequence ID" value="NZ_JAOVZO020000014.1"/>
</dbReference>
<name>A0A9X3YI95_9GAMM</name>
<dbReference type="InterPro" id="IPR019494">
    <property type="entry name" value="FIST_C"/>
</dbReference>
<dbReference type="EMBL" id="JAOVZO020000014">
    <property type="protein sequence ID" value="MDC8012831.1"/>
    <property type="molecule type" value="Genomic_DNA"/>
</dbReference>
<comment type="caution">
    <text evidence="3">The sequence shown here is derived from an EMBL/GenBank/DDBJ whole genome shotgun (WGS) entry which is preliminary data.</text>
</comment>
<sequence length="373" mass="39166">MSDPIVFAFSTDPDPVAAVAELAARFSPCVPDLILFFCSPGYDLDALGDALAGTFAGTVVGCTSAGQIGPDGFAPGGICAMALCGGAVRATAHLVQPLSECHLQAVQIAGRVHRQAELGDKNVRRFGLLLCDGLSMCEERLAAALYQALGAIPVVGGSAGDDMAYVRTGVYCGGRFLSDAAVFLACDTTMPFVAFKLQHFVPTATKLVVTQTSLGDRTIRELNGMPAAEAYAAAVGVDCEALDAHLFARRPLLLRFGDDYFVRAIRKVNPDASFTCFGAVETGAVVTLGEAIDPIATVEQAFERIRADIGEPQAILAFDSVLRRLELEAGGLLARMNALFGAHRVLGFSTYGEQFNGQHVNQTLCGLALGQPA</sequence>
<keyword evidence="4" id="KW-1185">Reference proteome</keyword>
<dbReference type="InterPro" id="IPR013702">
    <property type="entry name" value="FIST_domain_N"/>
</dbReference>
<dbReference type="Proteomes" id="UP001139971">
    <property type="component" value="Unassembled WGS sequence"/>
</dbReference>
<dbReference type="SMART" id="SM01204">
    <property type="entry name" value="FIST_C"/>
    <property type="match status" value="1"/>
</dbReference>
<evidence type="ECO:0000259" key="1">
    <source>
        <dbReference type="SMART" id="SM00897"/>
    </source>
</evidence>
<dbReference type="Pfam" id="PF10442">
    <property type="entry name" value="FIST_C"/>
    <property type="match status" value="1"/>
</dbReference>
<feature type="domain" description="FIST C-domain" evidence="2">
    <location>
        <begin position="227"/>
        <end position="357"/>
    </location>
</feature>
<evidence type="ECO:0000313" key="4">
    <source>
        <dbReference type="Proteomes" id="UP001139971"/>
    </source>
</evidence>
<feature type="domain" description="FIST" evidence="1">
    <location>
        <begin position="30"/>
        <end position="226"/>
    </location>
</feature>
<evidence type="ECO:0000259" key="2">
    <source>
        <dbReference type="SMART" id="SM01204"/>
    </source>
</evidence>
<evidence type="ECO:0000313" key="3">
    <source>
        <dbReference type="EMBL" id="MDC8012831.1"/>
    </source>
</evidence>
<dbReference type="PANTHER" id="PTHR40252">
    <property type="entry name" value="BLR0328 PROTEIN"/>
    <property type="match status" value="1"/>
</dbReference>
<reference evidence="3" key="1">
    <citation type="submission" date="2023-02" db="EMBL/GenBank/DDBJ databases">
        <title>Tahibacter soli sp. nov. isolated from soil.</title>
        <authorList>
            <person name="Baek J.H."/>
            <person name="Lee J.K."/>
            <person name="Choi D.G."/>
            <person name="Jeon C.O."/>
        </authorList>
    </citation>
    <scope>NUCLEOTIDE SEQUENCE</scope>
    <source>
        <strain evidence="3">BL</strain>
    </source>
</reference>
<protein>
    <submittedName>
        <fullName evidence="3">FIST N-terminal domain-containing protein</fullName>
    </submittedName>
</protein>
<dbReference type="AlphaFoldDB" id="A0A9X3YI95"/>
<gene>
    <name evidence="3" type="ORF">OD750_009770</name>
</gene>
<dbReference type="PANTHER" id="PTHR40252:SF2">
    <property type="entry name" value="BLR0328 PROTEIN"/>
    <property type="match status" value="1"/>
</dbReference>
<organism evidence="3 4">
    <name type="scientific">Tahibacter soli</name>
    <dbReference type="NCBI Taxonomy" id="2983605"/>
    <lineage>
        <taxon>Bacteria</taxon>
        <taxon>Pseudomonadati</taxon>
        <taxon>Pseudomonadota</taxon>
        <taxon>Gammaproteobacteria</taxon>
        <taxon>Lysobacterales</taxon>
        <taxon>Rhodanobacteraceae</taxon>
        <taxon>Tahibacter</taxon>
    </lineage>
</organism>